<evidence type="ECO:0000256" key="1">
    <source>
        <dbReference type="SAM" id="Phobius"/>
    </source>
</evidence>
<organism evidence="2 3">
    <name type="scientific">Anoxybacillus flavithermus (strain DSM 21510 / WK1)</name>
    <dbReference type="NCBI Taxonomy" id="491915"/>
    <lineage>
        <taxon>Bacteria</taxon>
        <taxon>Bacillati</taxon>
        <taxon>Bacillota</taxon>
        <taxon>Bacilli</taxon>
        <taxon>Bacillales</taxon>
        <taxon>Anoxybacillaceae</taxon>
        <taxon>Anoxybacillus</taxon>
    </lineage>
</organism>
<keyword evidence="1" id="KW-0812">Transmembrane</keyword>
<dbReference type="KEGG" id="afl:Aflv_0892"/>
<dbReference type="HOGENOM" id="CLU_996627_0_0_9"/>
<evidence type="ECO:0000313" key="3">
    <source>
        <dbReference type="Proteomes" id="UP000000742"/>
    </source>
</evidence>
<dbReference type="EMBL" id="CP000922">
    <property type="protein sequence ID" value="ACJ33270.1"/>
    <property type="molecule type" value="Genomic_DNA"/>
</dbReference>
<name>B7GHA9_ANOFW</name>
<dbReference type="AlphaFoldDB" id="B7GHA9"/>
<dbReference type="STRING" id="491915.Aflv_0892"/>
<feature type="transmembrane region" description="Helical" evidence="1">
    <location>
        <begin position="28"/>
        <end position="45"/>
    </location>
</feature>
<dbReference type="eggNOG" id="ENOG502Z898">
    <property type="taxonomic scope" value="Bacteria"/>
</dbReference>
<sequence length="310" mass="35914">MYSYIFPVICTYIFYKCKLDRRNKMKRLLSICIFLLSFVIIIQAFERPAHEAIMFFPIDPTVYFTTAETKLSLQPKKKETRYVVDWIVTSSLDRTAYLRQDVSLLFANGRLVATQTKWKENGKSLIQQKQLEQKGSRLFQAISYHQGELHNGNDIRSSQKMSGDVLYVIDSSFAPLQSFRKPTTAEQKTWTNTLNKQTQTIVNKTANQMGNILQADDYYHLYLPELVQYNEQPFMDLTTNETKIMIGNLWEGLYKNYFLGIKKQNGSIESPIGSTVPLILIQKDYSKLFVVTETADGELVILKQLLEFTQ</sequence>
<protein>
    <submittedName>
        <fullName evidence="2">Uncharacterized conserved protein</fullName>
    </submittedName>
</protein>
<gene>
    <name evidence="2" type="ordered locus">Aflv_0892</name>
</gene>
<keyword evidence="1" id="KW-1133">Transmembrane helix</keyword>
<reference evidence="2 3" key="1">
    <citation type="journal article" date="2008" name="Genome Biol.">
        <title>Encapsulated in silica: genome, proteome and physiology of the thermophilic bacterium Anoxybacillus flavithermus WK1.</title>
        <authorList>
            <person name="Saw J.H."/>
            <person name="Mountain B.W."/>
            <person name="Feng L."/>
            <person name="Omelchenko M.V."/>
            <person name="Hou S."/>
            <person name="Saito J.A."/>
            <person name="Stott M.B."/>
            <person name="Li D."/>
            <person name="Zhao G."/>
            <person name="Wu J."/>
            <person name="Galperin M.Y."/>
            <person name="Koonin E.V."/>
            <person name="Makarova K.S."/>
            <person name="Wolf Y.I."/>
            <person name="Rigden D.J."/>
            <person name="Dunfield P.F."/>
            <person name="Wang L."/>
            <person name="Alam M."/>
        </authorList>
    </citation>
    <scope>NUCLEOTIDE SEQUENCE [LARGE SCALE GENOMIC DNA]</scope>
    <source>
        <strain evidence="3">DSM 21510 / WK1</strain>
    </source>
</reference>
<keyword evidence="1" id="KW-0472">Membrane</keyword>
<evidence type="ECO:0000313" key="2">
    <source>
        <dbReference type="EMBL" id="ACJ33270.1"/>
    </source>
</evidence>
<accession>B7GHA9</accession>
<proteinExistence type="predicted"/>
<dbReference type="Proteomes" id="UP000000742">
    <property type="component" value="Chromosome"/>
</dbReference>